<evidence type="ECO:0000313" key="2">
    <source>
        <dbReference type="Proteomes" id="UP001162131"/>
    </source>
</evidence>
<accession>A0AAU9IJM7</accession>
<comment type="caution">
    <text evidence="1">The sequence shown here is derived from an EMBL/GenBank/DDBJ whole genome shotgun (WGS) entry which is preliminary data.</text>
</comment>
<dbReference type="AlphaFoldDB" id="A0AAU9IJM7"/>
<protein>
    <submittedName>
        <fullName evidence="1">Uncharacterized protein</fullName>
    </submittedName>
</protein>
<organism evidence="1 2">
    <name type="scientific">Blepharisma stoltei</name>
    <dbReference type="NCBI Taxonomy" id="1481888"/>
    <lineage>
        <taxon>Eukaryota</taxon>
        <taxon>Sar</taxon>
        <taxon>Alveolata</taxon>
        <taxon>Ciliophora</taxon>
        <taxon>Postciliodesmatophora</taxon>
        <taxon>Heterotrichea</taxon>
        <taxon>Heterotrichida</taxon>
        <taxon>Blepharismidae</taxon>
        <taxon>Blepharisma</taxon>
    </lineage>
</organism>
<keyword evidence="2" id="KW-1185">Reference proteome</keyword>
<reference evidence="1" key="1">
    <citation type="submission" date="2021-09" db="EMBL/GenBank/DDBJ databases">
        <authorList>
            <consortium name="AG Swart"/>
            <person name="Singh M."/>
            <person name="Singh A."/>
            <person name="Seah K."/>
            <person name="Emmerich C."/>
        </authorList>
    </citation>
    <scope>NUCLEOTIDE SEQUENCE</scope>
    <source>
        <strain evidence="1">ATCC30299</strain>
    </source>
</reference>
<dbReference type="EMBL" id="CAJZBQ010000010">
    <property type="protein sequence ID" value="CAG9313421.1"/>
    <property type="molecule type" value="Genomic_DNA"/>
</dbReference>
<sequence length="71" mass="8384">MGCCISRNSDKIITNKNYNQSENSTLSEKLHIVLRNKTKKLFFKFSILKTYKKKSGFAKLRKYFSLFIIID</sequence>
<gene>
    <name evidence="1" type="ORF">BSTOLATCC_MIC8689</name>
</gene>
<name>A0AAU9IJM7_9CILI</name>
<evidence type="ECO:0000313" key="1">
    <source>
        <dbReference type="EMBL" id="CAG9313421.1"/>
    </source>
</evidence>
<dbReference type="Proteomes" id="UP001162131">
    <property type="component" value="Unassembled WGS sequence"/>
</dbReference>
<proteinExistence type="predicted"/>